<evidence type="ECO:0000256" key="3">
    <source>
        <dbReference type="ARBA" id="ARBA00022475"/>
    </source>
</evidence>
<dbReference type="InterPro" id="IPR019594">
    <property type="entry name" value="Glu/Gly-bd"/>
</dbReference>
<keyword evidence="10" id="KW-1071">Ligand-gated ion channel</keyword>
<evidence type="ECO:0000313" key="14">
    <source>
        <dbReference type="Proteomes" id="UP000235965"/>
    </source>
</evidence>
<keyword evidence="14" id="KW-1185">Reference proteome</keyword>
<dbReference type="InParanoid" id="A0A2J7RL81"/>
<organism evidence="13 14">
    <name type="scientific">Cryptotermes secundus</name>
    <dbReference type="NCBI Taxonomy" id="105785"/>
    <lineage>
        <taxon>Eukaryota</taxon>
        <taxon>Metazoa</taxon>
        <taxon>Ecdysozoa</taxon>
        <taxon>Arthropoda</taxon>
        <taxon>Hexapoda</taxon>
        <taxon>Insecta</taxon>
        <taxon>Pterygota</taxon>
        <taxon>Neoptera</taxon>
        <taxon>Polyneoptera</taxon>
        <taxon>Dictyoptera</taxon>
        <taxon>Blattodea</taxon>
        <taxon>Blattoidea</taxon>
        <taxon>Termitoidae</taxon>
        <taxon>Kalotermitidae</taxon>
        <taxon>Cryptotermitinae</taxon>
        <taxon>Cryptotermes</taxon>
    </lineage>
</organism>
<protein>
    <recommendedName>
        <fullName evidence="12">Ionotropic glutamate receptor L-glutamate and glycine-binding domain-containing protein</fullName>
    </recommendedName>
</protein>
<evidence type="ECO:0000256" key="7">
    <source>
        <dbReference type="ARBA" id="ARBA00023136"/>
    </source>
</evidence>
<evidence type="ECO:0000256" key="9">
    <source>
        <dbReference type="ARBA" id="ARBA00023180"/>
    </source>
</evidence>
<evidence type="ECO:0000313" key="13">
    <source>
        <dbReference type="EMBL" id="PNF41590.1"/>
    </source>
</evidence>
<dbReference type="OrthoDB" id="8191556at2759"/>
<evidence type="ECO:0000256" key="1">
    <source>
        <dbReference type="ARBA" id="ARBA00004651"/>
    </source>
</evidence>
<dbReference type="AlphaFoldDB" id="A0A2J7RL81"/>
<evidence type="ECO:0000256" key="5">
    <source>
        <dbReference type="ARBA" id="ARBA00022989"/>
    </source>
</evidence>
<feature type="domain" description="Ionotropic glutamate receptor L-glutamate and glycine-binding" evidence="12">
    <location>
        <begin position="139"/>
        <end position="218"/>
    </location>
</feature>
<dbReference type="Proteomes" id="UP000235965">
    <property type="component" value="Unassembled WGS sequence"/>
</dbReference>
<sequence>MHYSFPPPTIITITNIFLRFFKFLYLRRASGAVWLYFLEKNSHLEELFANIDIPFDCEFLVARQEDDHTVFLTEVYRINASFPIHTHHFGIWTTLSGPTLPTIGFYQRRNNLQGLLFKTICPEVELLLQKLLKDNVQNNGGRDYFFYQVWMILSEIVNFTVEFTPPGASGNGVLMDNGSWNGNVGMLQRGEADATVESLTMTSLRWQAVDLVSPLWNERKYMITKAVTSLELSWTSLFHPFSSSLWGALLATMLLLSVSLGVMYQACHHCAASRRNGLVRNICNSSFYVFSSFCGQGTYLSDVLNIKSKETRNAYRILVGKPEGKRPQGRPRRRWVDNIRMDLREIEWDGMDWIDLAQDRDKWRALVNTAMNFRVP</sequence>
<evidence type="ECO:0000256" key="4">
    <source>
        <dbReference type="ARBA" id="ARBA00022692"/>
    </source>
</evidence>
<evidence type="ECO:0000256" key="8">
    <source>
        <dbReference type="ARBA" id="ARBA00023170"/>
    </source>
</evidence>
<evidence type="ECO:0000256" key="2">
    <source>
        <dbReference type="ARBA" id="ARBA00022448"/>
    </source>
</evidence>
<comment type="caution">
    <text evidence="13">The sequence shown here is derived from an EMBL/GenBank/DDBJ whole genome shotgun (WGS) entry which is preliminary data.</text>
</comment>
<name>A0A2J7RL81_9NEOP</name>
<keyword evidence="5" id="KW-1133">Transmembrane helix</keyword>
<proteinExistence type="predicted"/>
<dbReference type="PANTHER" id="PTHR42643:SF24">
    <property type="entry name" value="IONOTROPIC RECEPTOR 60A"/>
    <property type="match status" value="1"/>
</dbReference>
<evidence type="ECO:0000256" key="11">
    <source>
        <dbReference type="ARBA" id="ARBA00023303"/>
    </source>
</evidence>
<dbReference type="EMBL" id="NEVH01002698">
    <property type="protein sequence ID" value="PNF41590.1"/>
    <property type="molecule type" value="Genomic_DNA"/>
</dbReference>
<keyword evidence="11" id="KW-0407">Ion channel</keyword>
<dbReference type="STRING" id="105785.A0A2J7RL81"/>
<keyword evidence="9" id="KW-0325">Glycoprotein</keyword>
<keyword evidence="7" id="KW-0472">Membrane</keyword>
<dbReference type="Gene3D" id="1.10.287.70">
    <property type="match status" value="1"/>
</dbReference>
<evidence type="ECO:0000256" key="10">
    <source>
        <dbReference type="ARBA" id="ARBA00023286"/>
    </source>
</evidence>
<keyword evidence="2" id="KW-0813">Transport</keyword>
<dbReference type="Pfam" id="PF10613">
    <property type="entry name" value="Lig_chan-Glu_bd"/>
    <property type="match status" value="1"/>
</dbReference>
<keyword evidence="4" id="KW-0812">Transmembrane</keyword>
<accession>A0A2J7RL81</accession>
<dbReference type="GO" id="GO:0015276">
    <property type="term" value="F:ligand-gated monoatomic ion channel activity"/>
    <property type="evidence" value="ECO:0007669"/>
    <property type="project" value="InterPro"/>
</dbReference>
<comment type="subcellular location">
    <subcellularLocation>
        <location evidence="1">Cell membrane</location>
        <topology evidence="1">Multi-pass membrane protein</topology>
    </subcellularLocation>
</comment>
<dbReference type="InterPro" id="IPR052192">
    <property type="entry name" value="Insect_Ionotropic_Sensory_Rcpt"/>
</dbReference>
<dbReference type="GO" id="GO:0005886">
    <property type="term" value="C:plasma membrane"/>
    <property type="evidence" value="ECO:0007669"/>
    <property type="project" value="UniProtKB-SubCell"/>
</dbReference>
<evidence type="ECO:0000256" key="6">
    <source>
        <dbReference type="ARBA" id="ARBA00023065"/>
    </source>
</evidence>
<keyword evidence="6" id="KW-0406">Ion transport</keyword>
<reference evidence="13 14" key="1">
    <citation type="submission" date="2017-12" db="EMBL/GenBank/DDBJ databases">
        <title>Hemimetabolous genomes reveal molecular basis of termite eusociality.</title>
        <authorList>
            <person name="Harrison M.C."/>
            <person name="Jongepier E."/>
            <person name="Robertson H.M."/>
            <person name="Arning N."/>
            <person name="Bitard-Feildel T."/>
            <person name="Chao H."/>
            <person name="Childers C.P."/>
            <person name="Dinh H."/>
            <person name="Doddapaneni H."/>
            <person name="Dugan S."/>
            <person name="Gowin J."/>
            <person name="Greiner C."/>
            <person name="Han Y."/>
            <person name="Hu H."/>
            <person name="Hughes D.S.T."/>
            <person name="Huylmans A.-K."/>
            <person name="Kemena C."/>
            <person name="Kremer L.P.M."/>
            <person name="Lee S.L."/>
            <person name="Lopez-Ezquerra A."/>
            <person name="Mallet L."/>
            <person name="Monroy-Kuhn J.M."/>
            <person name="Moser A."/>
            <person name="Murali S.C."/>
            <person name="Muzny D.M."/>
            <person name="Otani S."/>
            <person name="Piulachs M.-D."/>
            <person name="Poelchau M."/>
            <person name="Qu J."/>
            <person name="Schaub F."/>
            <person name="Wada-Katsumata A."/>
            <person name="Worley K.C."/>
            <person name="Xie Q."/>
            <person name="Ylla G."/>
            <person name="Poulsen M."/>
            <person name="Gibbs R.A."/>
            <person name="Schal C."/>
            <person name="Richards S."/>
            <person name="Belles X."/>
            <person name="Korb J."/>
            <person name="Bornberg-Bauer E."/>
        </authorList>
    </citation>
    <scope>NUCLEOTIDE SEQUENCE [LARGE SCALE GENOMIC DNA]</scope>
    <source>
        <tissue evidence="13">Whole body</tissue>
    </source>
</reference>
<dbReference type="SUPFAM" id="SSF53850">
    <property type="entry name" value="Periplasmic binding protein-like II"/>
    <property type="match status" value="1"/>
</dbReference>
<dbReference type="PANTHER" id="PTHR42643">
    <property type="entry name" value="IONOTROPIC RECEPTOR 20A-RELATED"/>
    <property type="match status" value="1"/>
</dbReference>
<dbReference type="Gene3D" id="3.40.190.10">
    <property type="entry name" value="Periplasmic binding protein-like II"/>
    <property type="match status" value="1"/>
</dbReference>
<gene>
    <name evidence="13" type="ORF">B7P43_G12037</name>
</gene>
<keyword evidence="3" id="KW-1003">Cell membrane</keyword>
<evidence type="ECO:0000259" key="12">
    <source>
        <dbReference type="Pfam" id="PF10613"/>
    </source>
</evidence>
<keyword evidence="8" id="KW-0675">Receptor</keyword>